<feature type="domain" description="UspA" evidence="2">
    <location>
        <begin position="8"/>
        <end position="145"/>
    </location>
</feature>
<dbReference type="InterPro" id="IPR014729">
    <property type="entry name" value="Rossmann-like_a/b/a_fold"/>
</dbReference>
<keyword evidence="4" id="KW-1185">Reference proteome</keyword>
<dbReference type="EMBL" id="BAABKC010000115">
    <property type="protein sequence ID" value="GAA5076095.1"/>
    <property type="molecule type" value="Genomic_DNA"/>
</dbReference>
<feature type="domain" description="UspA" evidence="2">
    <location>
        <begin position="156"/>
        <end position="288"/>
    </location>
</feature>
<dbReference type="SUPFAM" id="SSF52402">
    <property type="entry name" value="Adenine nucleotide alpha hydrolases-like"/>
    <property type="match status" value="2"/>
</dbReference>
<dbReference type="RefSeq" id="WP_345671695.1">
    <property type="nucleotide sequence ID" value="NZ_BAABKC010000115.1"/>
</dbReference>
<comment type="caution">
    <text evidence="3">The sequence shown here is derived from an EMBL/GenBank/DDBJ whole genome shotgun (WGS) entry which is preliminary data.</text>
</comment>
<dbReference type="CDD" id="cd23659">
    <property type="entry name" value="USP_At3g01520-like"/>
    <property type="match status" value="1"/>
</dbReference>
<sequence length="290" mass="30402">MTDDHRGPVLVAIDDSAHSRLAVDWAATEASVRGTTLRLAHSVGPGPEIGYDETGAGLTEQVFEAATGMLEDARGRIAAAHPRLPVDTVLVHGRPAEAVLDAVADADAEVVVLGTRGRGGFAGLLLGSVSMKVAAHANRPVVVARGQAERAVDDDIVVGIRDERDEPAVRFALAEGDRRRATVRLVHAWTPLREAGLMVPQVDRVDEEQHGHAELLSRVARSAEDFPGVRVTTELAVGSPASALVDASREAGLLVLPRHPAEGGLGLPLGTVTHAVLHHASCPVAIVPVR</sequence>
<reference evidence="4" key="1">
    <citation type="journal article" date="2019" name="Int. J. Syst. Evol. Microbiol.">
        <title>The Global Catalogue of Microorganisms (GCM) 10K type strain sequencing project: providing services to taxonomists for standard genome sequencing and annotation.</title>
        <authorList>
            <consortium name="The Broad Institute Genomics Platform"/>
            <consortium name="The Broad Institute Genome Sequencing Center for Infectious Disease"/>
            <person name="Wu L."/>
            <person name="Ma J."/>
        </authorList>
    </citation>
    <scope>NUCLEOTIDE SEQUENCE [LARGE SCALE GENOMIC DNA]</scope>
    <source>
        <strain evidence="4">JCM 18410</strain>
    </source>
</reference>
<protein>
    <submittedName>
        <fullName evidence="3">Universal stress protein</fullName>
    </submittedName>
</protein>
<proteinExistence type="inferred from homology"/>
<evidence type="ECO:0000313" key="3">
    <source>
        <dbReference type="EMBL" id="GAA5076095.1"/>
    </source>
</evidence>
<dbReference type="InterPro" id="IPR006015">
    <property type="entry name" value="Universal_stress_UspA"/>
</dbReference>
<gene>
    <name evidence="3" type="ORF">GCM10023336_65920</name>
</gene>
<evidence type="ECO:0000259" key="2">
    <source>
        <dbReference type="Pfam" id="PF00582"/>
    </source>
</evidence>
<name>A0ABP9LDA8_9ACTN</name>
<dbReference type="Gene3D" id="3.40.50.620">
    <property type="entry name" value="HUPs"/>
    <property type="match status" value="2"/>
</dbReference>
<evidence type="ECO:0000256" key="1">
    <source>
        <dbReference type="ARBA" id="ARBA00008791"/>
    </source>
</evidence>
<dbReference type="InterPro" id="IPR006016">
    <property type="entry name" value="UspA"/>
</dbReference>
<dbReference type="PRINTS" id="PR01438">
    <property type="entry name" value="UNVRSLSTRESS"/>
</dbReference>
<comment type="similarity">
    <text evidence="1">Belongs to the universal stress protein A family.</text>
</comment>
<dbReference type="Pfam" id="PF00582">
    <property type="entry name" value="Usp"/>
    <property type="match status" value="2"/>
</dbReference>
<dbReference type="Proteomes" id="UP001500124">
    <property type="component" value="Unassembled WGS sequence"/>
</dbReference>
<dbReference type="PANTHER" id="PTHR46268">
    <property type="entry name" value="STRESS RESPONSE PROTEIN NHAX"/>
    <property type="match status" value="1"/>
</dbReference>
<dbReference type="PANTHER" id="PTHR46268:SF6">
    <property type="entry name" value="UNIVERSAL STRESS PROTEIN UP12"/>
    <property type="match status" value="1"/>
</dbReference>
<organism evidence="3 4">
    <name type="scientific">Streptomyces similanensis</name>
    <dbReference type="NCBI Taxonomy" id="1274988"/>
    <lineage>
        <taxon>Bacteria</taxon>
        <taxon>Bacillati</taxon>
        <taxon>Actinomycetota</taxon>
        <taxon>Actinomycetes</taxon>
        <taxon>Kitasatosporales</taxon>
        <taxon>Streptomycetaceae</taxon>
        <taxon>Streptomyces</taxon>
    </lineage>
</organism>
<evidence type="ECO:0000313" key="4">
    <source>
        <dbReference type="Proteomes" id="UP001500124"/>
    </source>
</evidence>
<accession>A0ABP9LDA8</accession>